<evidence type="ECO:0000313" key="1">
    <source>
        <dbReference type="EMBL" id="TFK76534.1"/>
    </source>
</evidence>
<reference evidence="1 2" key="1">
    <citation type="journal article" date="2019" name="Nat. Ecol. Evol.">
        <title>Megaphylogeny resolves global patterns of mushroom evolution.</title>
        <authorList>
            <person name="Varga T."/>
            <person name="Krizsan K."/>
            <person name="Foldi C."/>
            <person name="Dima B."/>
            <person name="Sanchez-Garcia M."/>
            <person name="Sanchez-Ramirez S."/>
            <person name="Szollosi G.J."/>
            <person name="Szarkandi J.G."/>
            <person name="Papp V."/>
            <person name="Albert L."/>
            <person name="Andreopoulos W."/>
            <person name="Angelini C."/>
            <person name="Antonin V."/>
            <person name="Barry K.W."/>
            <person name="Bougher N.L."/>
            <person name="Buchanan P."/>
            <person name="Buyck B."/>
            <person name="Bense V."/>
            <person name="Catcheside P."/>
            <person name="Chovatia M."/>
            <person name="Cooper J."/>
            <person name="Damon W."/>
            <person name="Desjardin D."/>
            <person name="Finy P."/>
            <person name="Geml J."/>
            <person name="Haridas S."/>
            <person name="Hughes K."/>
            <person name="Justo A."/>
            <person name="Karasinski D."/>
            <person name="Kautmanova I."/>
            <person name="Kiss B."/>
            <person name="Kocsube S."/>
            <person name="Kotiranta H."/>
            <person name="LaButti K.M."/>
            <person name="Lechner B.E."/>
            <person name="Liimatainen K."/>
            <person name="Lipzen A."/>
            <person name="Lukacs Z."/>
            <person name="Mihaltcheva S."/>
            <person name="Morgado L.N."/>
            <person name="Niskanen T."/>
            <person name="Noordeloos M.E."/>
            <person name="Ohm R.A."/>
            <person name="Ortiz-Santana B."/>
            <person name="Ovrebo C."/>
            <person name="Racz N."/>
            <person name="Riley R."/>
            <person name="Savchenko A."/>
            <person name="Shiryaev A."/>
            <person name="Soop K."/>
            <person name="Spirin V."/>
            <person name="Szebenyi C."/>
            <person name="Tomsovsky M."/>
            <person name="Tulloss R.E."/>
            <person name="Uehling J."/>
            <person name="Grigoriev I.V."/>
            <person name="Vagvolgyi C."/>
            <person name="Papp T."/>
            <person name="Martin F.M."/>
            <person name="Miettinen O."/>
            <person name="Hibbett D.S."/>
            <person name="Nagy L.G."/>
        </authorList>
    </citation>
    <scope>NUCLEOTIDE SEQUENCE [LARGE SCALE GENOMIC DNA]</scope>
    <source>
        <strain evidence="1 2">NL-1719</strain>
    </source>
</reference>
<sequence>MPSSPSSANPPSPPHNKHGPLQDLKRFLNNHIPHPSQPAPHTPPRADNLPDPSTSSSQQPKPSSAAQDPSHRLSTLIRKDKDKEKDKEKTSPSIKQSKDRTTPSPNRSPASSKLSSVSPSSAVTDTSSKQPPPSETSSVHHHKLPVPPNPSRSSGYSTPGSHFSLQDATQAHLTKKYGKWGRVLGSGAGGTVRLIKASSKNGGGIFAVKEFRPKRSGESEKEYQKKVTAEFCVGSTLHHPNIIETVDIVSDRGHYYEVMEYAPFDLFSVVMSGKMCRPEIYCVFRQICDGVEYLHELGLAHRDLKLDNCVMTTNNIVKLIDFGTATVFHYPGKAHTPATGVVGSDPYLAPEVLSKDSYDPRKTDVWSVAIIFMCMVLRRFPWKIPDPKTDPSFKAFVNAHPDLAQTPAPKPPKDQKADTSAPIDSTVLATASGLLKPERASSTGTSNPDSEVASNGTVSETTSILTSSSDPHSETTSITAPPSRDVAVELALKSQAHDELRRDLLQTLQAQQALPSQGSTTTLPIAGTGLPLHTSESPDELDPSVLTFARPGDSTESLPVNSFAPFPSIASDDLPTPRVAAAPAPPSIVDAALLAPTGLRPRAATLNALEPKSPCPTSSDNFTSQQAAPAEQPQIQESPAPSIEVKVHGPEPPPTTQPTTTTTAPSSSTIHEPSKKRQRSDSVTTYHGGGAESIFRLLPRETRPALRRMLYVEPTARCTLTDLLKGRGKTSSLLCGCRTRDGLTNGLEATPGPCIDHDCDPEDEDDGDDWLRNIVPCSRSGVTPTHLHIKVAVDEKSSKRRFF</sequence>
<evidence type="ECO:0000313" key="2">
    <source>
        <dbReference type="Proteomes" id="UP000308600"/>
    </source>
</evidence>
<keyword evidence="2" id="KW-1185">Reference proteome</keyword>
<gene>
    <name evidence="1" type="ORF">BDN72DRAFT_867469</name>
</gene>
<protein>
    <submittedName>
        <fullName evidence="1">Pkinase-domain-containing protein</fullName>
    </submittedName>
</protein>
<proteinExistence type="predicted"/>
<name>A0ACD3BFL2_9AGAR</name>
<dbReference type="EMBL" id="ML208260">
    <property type="protein sequence ID" value="TFK76534.1"/>
    <property type="molecule type" value="Genomic_DNA"/>
</dbReference>
<organism evidence="1 2">
    <name type="scientific">Pluteus cervinus</name>
    <dbReference type="NCBI Taxonomy" id="181527"/>
    <lineage>
        <taxon>Eukaryota</taxon>
        <taxon>Fungi</taxon>
        <taxon>Dikarya</taxon>
        <taxon>Basidiomycota</taxon>
        <taxon>Agaricomycotina</taxon>
        <taxon>Agaricomycetes</taxon>
        <taxon>Agaricomycetidae</taxon>
        <taxon>Agaricales</taxon>
        <taxon>Pluteineae</taxon>
        <taxon>Pluteaceae</taxon>
        <taxon>Pluteus</taxon>
    </lineage>
</organism>
<accession>A0ACD3BFL2</accession>
<dbReference type="Proteomes" id="UP000308600">
    <property type="component" value="Unassembled WGS sequence"/>
</dbReference>